<organism evidence="1 2">
    <name type="scientific">Klebsiella phage vB_Kpn_F48</name>
    <dbReference type="NCBI Taxonomy" id="2070028"/>
    <lineage>
        <taxon>Viruses</taxon>
        <taxon>Duplodnaviria</taxon>
        <taxon>Heunggongvirae</taxon>
        <taxon>Uroviricota</taxon>
        <taxon>Caudoviricetes</taxon>
        <taxon>Marfavirus</taxon>
        <taxon>Marfavirus F48</taxon>
    </lineage>
</organism>
<evidence type="ECO:0000313" key="1">
    <source>
        <dbReference type="EMBL" id="AUO78691.1"/>
    </source>
</evidence>
<proteinExistence type="predicted"/>
<sequence>MIGKCFEIVKEDNEDGYGTSVLFPQLKVGVKFKVLRTGAEESCHHHGIKSIILEDGTVIDIDSVDSSFWCLWAPASMDEIKEIPPESFGSIASTGYFDGQYLPDRLKRIEREFDAEYNYYDANVIKATIEHIKWLEAQLRFSDRPF</sequence>
<gene>
    <name evidence="1" type="ORF">vBKpnF48_66</name>
</gene>
<name>A0A2I6UFD3_9CAUD</name>
<dbReference type="EMBL" id="MG746602">
    <property type="protein sequence ID" value="AUO78691.1"/>
    <property type="molecule type" value="Genomic_DNA"/>
</dbReference>
<dbReference type="Pfam" id="PF10465">
    <property type="entry name" value="Inhibitor_I24"/>
    <property type="match status" value="1"/>
</dbReference>
<keyword evidence="2" id="KW-1185">Reference proteome</keyword>
<protein>
    <submittedName>
        <fullName evidence="1">Protease inhibitor</fullName>
    </submittedName>
</protein>
<evidence type="ECO:0000313" key="2">
    <source>
        <dbReference type="Proteomes" id="UP000240294"/>
    </source>
</evidence>
<dbReference type="Proteomes" id="UP000240294">
    <property type="component" value="Genome"/>
</dbReference>
<reference evidence="2" key="1">
    <citation type="submission" date="2018-01" db="EMBL/GenBank/DDBJ databases">
        <title>Direct submission.</title>
        <authorList>
            <person name="Ciacci N."/>
        </authorList>
    </citation>
    <scope>NUCLEOTIDE SEQUENCE [LARGE SCALE GENOMIC DNA]</scope>
</reference>
<accession>A0A2I6UFD3</accession>
<dbReference type="InterPro" id="IPR019506">
    <property type="entry name" value="Pept-inhibitor_PinA"/>
</dbReference>